<organism evidence="2 3">
    <name type="scientific">Roseateles asaccharophilus</name>
    <dbReference type="NCBI Taxonomy" id="582607"/>
    <lineage>
        <taxon>Bacteria</taxon>
        <taxon>Pseudomonadati</taxon>
        <taxon>Pseudomonadota</taxon>
        <taxon>Betaproteobacteria</taxon>
        <taxon>Burkholderiales</taxon>
        <taxon>Sphaerotilaceae</taxon>
        <taxon>Roseateles</taxon>
    </lineage>
</organism>
<reference evidence="2 3" key="1">
    <citation type="submission" date="2019-03" db="EMBL/GenBank/DDBJ databases">
        <title>Genomic Encyclopedia of Type Strains, Phase IV (KMG-IV): sequencing the most valuable type-strain genomes for metagenomic binning, comparative biology and taxonomic classification.</title>
        <authorList>
            <person name="Goeker M."/>
        </authorList>
    </citation>
    <scope>NUCLEOTIDE SEQUENCE [LARGE SCALE GENOMIC DNA]</scope>
    <source>
        <strain evidence="2 3">DSM 25082</strain>
    </source>
</reference>
<keyword evidence="1" id="KW-1133">Transmembrane helix</keyword>
<accession>A0A4R6N3W2</accession>
<proteinExistence type="predicted"/>
<dbReference type="EMBL" id="SNXE01000004">
    <property type="protein sequence ID" value="TDP09585.1"/>
    <property type="molecule type" value="Genomic_DNA"/>
</dbReference>
<keyword evidence="3" id="KW-1185">Reference proteome</keyword>
<gene>
    <name evidence="2" type="ORF">DFR39_104146</name>
</gene>
<keyword evidence="1" id="KW-0472">Membrane</keyword>
<evidence type="ECO:0000313" key="3">
    <source>
        <dbReference type="Proteomes" id="UP000295357"/>
    </source>
</evidence>
<evidence type="ECO:0000313" key="2">
    <source>
        <dbReference type="EMBL" id="TDP09585.1"/>
    </source>
</evidence>
<dbReference type="RefSeq" id="WP_133603564.1">
    <property type="nucleotide sequence ID" value="NZ_JAUFPJ010000004.1"/>
</dbReference>
<sequence>MSRREIPDLPEGWLIALVAVLVFILFVLSLLVYPPNARAAEPIKAGAVCTVPDAWYSVPNTQPQATAPQAVRVVLLAPIPATNEPGAWIEPTTGPRAGYQFLIQAERLKECKA</sequence>
<name>A0A4R6N3W2_9BURK</name>
<dbReference type="Proteomes" id="UP000295357">
    <property type="component" value="Unassembled WGS sequence"/>
</dbReference>
<dbReference type="AlphaFoldDB" id="A0A4R6N3W2"/>
<protein>
    <submittedName>
        <fullName evidence="2">Uncharacterized protein</fullName>
    </submittedName>
</protein>
<evidence type="ECO:0000256" key="1">
    <source>
        <dbReference type="SAM" id="Phobius"/>
    </source>
</evidence>
<comment type="caution">
    <text evidence="2">The sequence shown here is derived from an EMBL/GenBank/DDBJ whole genome shotgun (WGS) entry which is preliminary data.</text>
</comment>
<feature type="transmembrane region" description="Helical" evidence="1">
    <location>
        <begin position="12"/>
        <end position="33"/>
    </location>
</feature>
<keyword evidence="1" id="KW-0812">Transmembrane</keyword>